<dbReference type="AlphaFoldDB" id="A0A8K0GXC6"/>
<gene>
    <name evidence="2" type="ORF">FNV43_RR16155</name>
</gene>
<protein>
    <submittedName>
        <fullName evidence="2">Uncharacterized protein</fullName>
    </submittedName>
</protein>
<dbReference type="Proteomes" id="UP000796880">
    <property type="component" value="Unassembled WGS sequence"/>
</dbReference>
<dbReference type="PANTHER" id="PTHR37697:SF2">
    <property type="entry name" value="AP2-LIKE ETHYLENE-RESPONSIVE TRANSCRIPTION FACTOR SNZ"/>
    <property type="match status" value="1"/>
</dbReference>
<organism evidence="2 3">
    <name type="scientific">Rhamnella rubrinervis</name>
    <dbReference type="NCBI Taxonomy" id="2594499"/>
    <lineage>
        <taxon>Eukaryota</taxon>
        <taxon>Viridiplantae</taxon>
        <taxon>Streptophyta</taxon>
        <taxon>Embryophyta</taxon>
        <taxon>Tracheophyta</taxon>
        <taxon>Spermatophyta</taxon>
        <taxon>Magnoliopsida</taxon>
        <taxon>eudicotyledons</taxon>
        <taxon>Gunneridae</taxon>
        <taxon>Pentapetalae</taxon>
        <taxon>rosids</taxon>
        <taxon>fabids</taxon>
        <taxon>Rosales</taxon>
        <taxon>Rhamnaceae</taxon>
        <taxon>rhamnoid group</taxon>
        <taxon>Rhamneae</taxon>
        <taxon>Rhamnella</taxon>
    </lineage>
</organism>
<evidence type="ECO:0000256" key="1">
    <source>
        <dbReference type="SAM" id="MobiDB-lite"/>
    </source>
</evidence>
<dbReference type="EMBL" id="VOIH02000007">
    <property type="protein sequence ID" value="KAF3442239.1"/>
    <property type="molecule type" value="Genomic_DNA"/>
</dbReference>
<evidence type="ECO:0000313" key="3">
    <source>
        <dbReference type="Proteomes" id="UP000796880"/>
    </source>
</evidence>
<proteinExistence type="predicted"/>
<accession>A0A8K0GXC6</accession>
<name>A0A8K0GXC6_9ROSA</name>
<keyword evidence="3" id="KW-1185">Reference proteome</keyword>
<comment type="caution">
    <text evidence="2">The sequence shown here is derived from an EMBL/GenBank/DDBJ whole genome shotgun (WGS) entry which is preliminary data.</text>
</comment>
<evidence type="ECO:0000313" key="2">
    <source>
        <dbReference type="EMBL" id="KAF3442239.1"/>
    </source>
</evidence>
<feature type="region of interest" description="Disordered" evidence="1">
    <location>
        <begin position="115"/>
        <end position="141"/>
    </location>
</feature>
<sequence length="208" mass="23197">MEREKSQYIKKESFKLLKFPEKPTKLHPHTPGFKRDMESMAEAPPAIPPLTDLAISLEQATLMAKQLPTTTDPTHLLQIYSSLHQAHHHLSTFLSRTPFPQPHFAQAENSLSSATGAVADDNGNEPMQVGDDDEADEQNSKGTIDRVEEKMRDCFIKNKRPKRPLSPAAAALAEERRLNDDGLGGGFMGFDPHSTKLRALDLVYQFHG</sequence>
<dbReference type="OrthoDB" id="672370at2759"/>
<dbReference type="PANTHER" id="PTHR37697">
    <property type="entry name" value="AP2-LIKE ETHYLENE-RESPONSIVE TRANSCRIPTION FACTOR SNZ"/>
    <property type="match status" value="1"/>
</dbReference>
<reference evidence="2" key="1">
    <citation type="submission" date="2020-03" db="EMBL/GenBank/DDBJ databases">
        <title>A high-quality chromosome-level genome assembly of a woody plant with both climbing and erect habits, Rhamnella rubrinervis.</title>
        <authorList>
            <person name="Lu Z."/>
            <person name="Yang Y."/>
            <person name="Zhu X."/>
            <person name="Sun Y."/>
        </authorList>
    </citation>
    <scope>NUCLEOTIDE SEQUENCE</scope>
    <source>
        <strain evidence="2">BYM</strain>
        <tissue evidence="2">Leaf</tissue>
    </source>
</reference>